<feature type="region of interest" description="Disordered" evidence="2">
    <location>
        <begin position="281"/>
        <end position="319"/>
    </location>
</feature>
<dbReference type="Proteomes" id="UP001211065">
    <property type="component" value="Unassembled WGS sequence"/>
</dbReference>
<keyword evidence="1" id="KW-0175">Coiled coil</keyword>
<sequence>MEIEDSITFLQRQNKKLQLELCEKNNTISQQNSRIQDLHESLSSQTELLEYSLSSLENFTNQKIKDKKKLDLESIKQDKKNLLEIERLNELNSKIETELRLRLQEVNFFKHQLKSTQDKLKEKVEENSRLENKIKELQFEVDQNNESFSLTQEIKSKLEKTLSSLQQKKIIIRKNDTEIENLKDLNKNLQLNIGFFKNKVNKVEAELKEKKDLIKNVFNPKIFTLEKDNFKFSNEIKVLKTKLRIEKLKEDTLNLSDTKQNTNLVTGEKVLTNLHYEIKNETERQESVDSNDVKKNKDGEERSNENFEKGDHQGFDQANPKKEFSDILNQNKLNNDSFTENYNLSQFIKNFNERKSGDQYQHVNNDILHASTYTSSTSKELQDKPLILSSNYYGNHTPKTSPYEQKKFVKNNNVKNYNGKNSVRNYEEDTLIFLEKEKSFSKKINKKFDEHFNDLEVAFSKI</sequence>
<gene>
    <name evidence="3" type="ORF">HK099_007441</name>
</gene>
<accession>A0AAD5XY34</accession>
<evidence type="ECO:0000256" key="1">
    <source>
        <dbReference type="SAM" id="Coils"/>
    </source>
</evidence>
<dbReference type="AlphaFoldDB" id="A0AAD5XY34"/>
<organism evidence="3 4">
    <name type="scientific">Clydaea vesicula</name>
    <dbReference type="NCBI Taxonomy" id="447962"/>
    <lineage>
        <taxon>Eukaryota</taxon>
        <taxon>Fungi</taxon>
        <taxon>Fungi incertae sedis</taxon>
        <taxon>Chytridiomycota</taxon>
        <taxon>Chytridiomycota incertae sedis</taxon>
        <taxon>Chytridiomycetes</taxon>
        <taxon>Lobulomycetales</taxon>
        <taxon>Lobulomycetaceae</taxon>
        <taxon>Clydaea</taxon>
    </lineage>
</organism>
<evidence type="ECO:0000313" key="3">
    <source>
        <dbReference type="EMBL" id="KAJ3225066.1"/>
    </source>
</evidence>
<proteinExistence type="predicted"/>
<evidence type="ECO:0000313" key="4">
    <source>
        <dbReference type="Proteomes" id="UP001211065"/>
    </source>
</evidence>
<feature type="coiled-coil region" evidence="1">
    <location>
        <begin position="172"/>
        <end position="213"/>
    </location>
</feature>
<protein>
    <submittedName>
        <fullName evidence="3">Uncharacterized protein</fullName>
    </submittedName>
</protein>
<keyword evidence="4" id="KW-1185">Reference proteome</keyword>
<dbReference type="EMBL" id="JADGJW010000072">
    <property type="protein sequence ID" value="KAJ3225066.1"/>
    <property type="molecule type" value="Genomic_DNA"/>
</dbReference>
<comment type="caution">
    <text evidence="3">The sequence shown here is derived from an EMBL/GenBank/DDBJ whole genome shotgun (WGS) entry which is preliminary data.</text>
</comment>
<evidence type="ECO:0000256" key="2">
    <source>
        <dbReference type="SAM" id="MobiDB-lite"/>
    </source>
</evidence>
<reference evidence="3" key="1">
    <citation type="submission" date="2020-05" db="EMBL/GenBank/DDBJ databases">
        <title>Phylogenomic resolution of chytrid fungi.</title>
        <authorList>
            <person name="Stajich J.E."/>
            <person name="Amses K."/>
            <person name="Simmons R."/>
            <person name="Seto K."/>
            <person name="Myers J."/>
            <person name="Bonds A."/>
            <person name="Quandt C.A."/>
            <person name="Barry K."/>
            <person name="Liu P."/>
            <person name="Grigoriev I."/>
            <person name="Longcore J.E."/>
            <person name="James T.Y."/>
        </authorList>
    </citation>
    <scope>NUCLEOTIDE SEQUENCE</scope>
    <source>
        <strain evidence="3">JEL0476</strain>
    </source>
</reference>
<name>A0AAD5XY34_9FUNG</name>
<feature type="coiled-coil region" evidence="1">
    <location>
        <begin position="113"/>
        <end position="147"/>
    </location>
</feature>